<evidence type="ECO:0000313" key="2">
    <source>
        <dbReference type="Proteomes" id="UP001050975"/>
    </source>
</evidence>
<accession>A0AAV3XR56</accession>
<sequence>MSETTTALAIALPKWEYCFVRLNDFAGDFRPQSINGEELRDKPLPNLHEFTNQLGDQGWELVGVNYTPGYGYGFLIFKRPKVILEN</sequence>
<protein>
    <recommendedName>
        <fullName evidence="3">DUF4177 domain-containing protein</fullName>
    </recommendedName>
</protein>
<dbReference type="AlphaFoldDB" id="A0AAV3XR56"/>
<dbReference type="EMBL" id="BLAY01000296">
    <property type="protein sequence ID" value="GET44131.1"/>
    <property type="molecule type" value="Genomic_DNA"/>
</dbReference>
<evidence type="ECO:0008006" key="3">
    <source>
        <dbReference type="Google" id="ProtNLM"/>
    </source>
</evidence>
<gene>
    <name evidence="1" type="ORF">MiSe_89570</name>
</gene>
<comment type="caution">
    <text evidence="1">The sequence shown here is derived from an EMBL/GenBank/DDBJ whole genome shotgun (WGS) entry which is preliminary data.</text>
</comment>
<keyword evidence="2" id="KW-1185">Reference proteome</keyword>
<dbReference type="RefSeq" id="WP_226593663.1">
    <property type="nucleotide sequence ID" value="NZ_BLAY01000296.1"/>
</dbReference>
<organism evidence="1 2">
    <name type="scientific">Microseira wollei NIES-4236</name>
    <dbReference type="NCBI Taxonomy" id="2530354"/>
    <lineage>
        <taxon>Bacteria</taxon>
        <taxon>Bacillati</taxon>
        <taxon>Cyanobacteriota</taxon>
        <taxon>Cyanophyceae</taxon>
        <taxon>Oscillatoriophycideae</taxon>
        <taxon>Aerosakkonematales</taxon>
        <taxon>Aerosakkonemataceae</taxon>
        <taxon>Microseira</taxon>
    </lineage>
</organism>
<name>A0AAV3XR56_9CYAN</name>
<dbReference type="Proteomes" id="UP001050975">
    <property type="component" value="Unassembled WGS sequence"/>
</dbReference>
<evidence type="ECO:0000313" key="1">
    <source>
        <dbReference type="EMBL" id="GET44131.1"/>
    </source>
</evidence>
<proteinExistence type="predicted"/>
<reference evidence="1" key="1">
    <citation type="submission" date="2019-10" db="EMBL/GenBank/DDBJ databases">
        <title>Draft genome sequece of Microseira wollei NIES-4236.</title>
        <authorList>
            <person name="Yamaguchi H."/>
            <person name="Suzuki S."/>
            <person name="Kawachi M."/>
        </authorList>
    </citation>
    <scope>NUCLEOTIDE SEQUENCE</scope>
    <source>
        <strain evidence="1">NIES-4236</strain>
    </source>
</reference>